<evidence type="ECO:0000313" key="1">
    <source>
        <dbReference type="EMBL" id="XDK38293.1"/>
    </source>
</evidence>
<proteinExistence type="predicted"/>
<dbReference type="AlphaFoldDB" id="A0AB39I8L1"/>
<protein>
    <recommendedName>
        <fullName evidence="2">GIY-YIG nuclease family protein</fullName>
    </recommendedName>
</protein>
<accession>A0AB39I8L1</accession>
<dbReference type="EMBL" id="CP162607">
    <property type="protein sequence ID" value="XDK38293.1"/>
    <property type="molecule type" value="Genomic_DNA"/>
</dbReference>
<evidence type="ECO:0008006" key="2">
    <source>
        <dbReference type="Google" id="ProtNLM"/>
    </source>
</evidence>
<gene>
    <name evidence="1" type="ORF">AB4Y39_06405</name>
</gene>
<sequence>MKVKNWEGWEPEWLRLVDHHRNAPAVPGVYIICANRAITRAVGIDDNGVLTIGESDNLRRRLGAFVRCAGNQGATGHMAGWRFNFASFEKAFPLDSLWVSWYPTADKTAAYAKEGEMLGLYLAEHYELPPLNYKFNWSPQEQCSR</sequence>
<name>A0AB39I8L1_9PSED</name>
<dbReference type="RefSeq" id="WP_045183906.1">
    <property type="nucleotide sequence ID" value="NZ_CP162607.1"/>
</dbReference>
<organism evidence="1">
    <name type="scientific">Pseudomonas sp. Hg7Tf</name>
    <dbReference type="NCBI Taxonomy" id="3236988"/>
    <lineage>
        <taxon>Bacteria</taxon>
        <taxon>Pseudomonadati</taxon>
        <taxon>Pseudomonadota</taxon>
        <taxon>Gammaproteobacteria</taxon>
        <taxon>Pseudomonadales</taxon>
        <taxon>Pseudomonadaceae</taxon>
        <taxon>Pseudomonas</taxon>
    </lineage>
</organism>
<reference evidence="1" key="1">
    <citation type="submission" date="2024-07" db="EMBL/GenBank/DDBJ databases">
        <title>Identification and characteristics of a novel species of coltsfoot's symbiotic bacteria.</title>
        <authorList>
            <person name="Juszczyk A."/>
            <person name="Jasielczuk I."/>
            <person name="Gurgul A."/>
            <person name="Rogala M."/>
            <person name="Kowalczyk A."/>
            <person name="Szmatola T."/>
            <person name="Kosecka-Strojek M."/>
            <person name="Arent Z."/>
            <person name="Latowski D."/>
        </authorList>
    </citation>
    <scope>NUCLEOTIDE SEQUENCE</scope>
    <source>
        <strain evidence="1">Hg7Tf</strain>
    </source>
</reference>